<keyword evidence="2" id="KW-0472">Membrane</keyword>
<dbReference type="EMBL" id="OX459938">
    <property type="protein sequence ID" value="CAI9160673.1"/>
    <property type="molecule type" value="Genomic_DNA"/>
</dbReference>
<name>A0ABN8YGH6_RANTA</name>
<keyword evidence="2" id="KW-0812">Transmembrane</keyword>
<reference evidence="3" key="1">
    <citation type="submission" date="2023-04" db="EMBL/GenBank/DDBJ databases">
        <authorList>
            <consortium name="ELIXIR-Norway"/>
        </authorList>
    </citation>
    <scope>NUCLEOTIDE SEQUENCE [LARGE SCALE GENOMIC DNA]</scope>
</reference>
<evidence type="ECO:0000313" key="4">
    <source>
        <dbReference type="Proteomes" id="UP001176941"/>
    </source>
</evidence>
<feature type="compositionally biased region" description="Low complexity" evidence="1">
    <location>
        <begin position="16"/>
        <end position="25"/>
    </location>
</feature>
<proteinExistence type="predicted"/>
<protein>
    <submittedName>
        <fullName evidence="3">Uncharacterized protein</fullName>
    </submittedName>
</protein>
<dbReference type="Proteomes" id="UP001176941">
    <property type="component" value="Chromosome 2"/>
</dbReference>
<sequence length="99" mass="10397">MKTEILHSVQCPFPPHHAAASPVPSLQSDPGQGWERPISGWAGGQSGAGSCLRGVWLLEKTGPVPVSSAGLVFLPVFLSFVLLPPSIQVFHPHSDPGPL</sequence>
<accession>A0ABN8YGH6</accession>
<evidence type="ECO:0000256" key="2">
    <source>
        <dbReference type="SAM" id="Phobius"/>
    </source>
</evidence>
<keyword evidence="2" id="KW-1133">Transmembrane helix</keyword>
<feature type="region of interest" description="Disordered" evidence="1">
    <location>
        <begin position="15"/>
        <end position="40"/>
    </location>
</feature>
<gene>
    <name evidence="3" type="ORF">MRATA1EN1_LOCUS9635</name>
</gene>
<keyword evidence="4" id="KW-1185">Reference proteome</keyword>
<feature type="transmembrane region" description="Helical" evidence="2">
    <location>
        <begin position="64"/>
        <end position="83"/>
    </location>
</feature>
<organism evidence="3 4">
    <name type="scientific">Rangifer tarandus platyrhynchus</name>
    <name type="common">Svalbard reindeer</name>
    <dbReference type="NCBI Taxonomy" id="3082113"/>
    <lineage>
        <taxon>Eukaryota</taxon>
        <taxon>Metazoa</taxon>
        <taxon>Chordata</taxon>
        <taxon>Craniata</taxon>
        <taxon>Vertebrata</taxon>
        <taxon>Euteleostomi</taxon>
        <taxon>Mammalia</taxon>
        <taxon>Eutheria</taxon>
        <taxon>Laurasiatheria</taxon>
        <taxon>Artiodactyla</taxon>
        <taxon>Ruminantia</taxon>
        <taxon>Pecora</taxon>
        <taxon>Cervidae</taxon>
        <taxon>Odocoileinae</taxon>
        <taxon>Rangifer</taxon>
    </lineage>
</organism>
<evidence type="ECO:0000313" key="3">
    <source>
        <dbReference type="EMBL" id="CAI9160673.1"/>
    </source>
</evidence>
<evidence type="ECO:0000256" key="1">
    <source>
        <dbReference type="SAM" id="MobiDB-lite"/>
    </source>
</evidence>